<keyword evidence="4" id="KW-1185">Reference proteome</keyword>
<evidence type="ECO:0000256" key="1">
    <source>
        <dbReference type="SAM" id="MobiDB-lite"/>
    </source>
</evidence>
<accession>A0A830BYA9</accession>
<proteinExistence type="predicted"/>
<name>A0A830BYA9_9LAMI</name>
<evidence type="ECO:0000313" key="2">
    <source>
        <dbReference type="EMBL" id="GFP89263.1"/>
    </source>
</evidence>
<protein>
    <submittedName>
        <fullName evidence="3">Ethylene-responsive transcription factor erf011</fullName>
    </submittedName>
</protein>
<dbReference type="Proteomes" id="UP000653305">
    <property type="component" value="Unassembled WGS sequence"/>
</dbReference>
<reference evidence="3" key="1">
    <citation type="submission" date="2020-07" db="EMBL/GenBank/DDBJ databases">
        <title>Ethylene signaling mediates host invasion by parasitic plants.</title>
        <authorList>
            <person name="Yoshida S."/>
        </authorList>
    </citation>
    <scope>NUCLEOTIDE SEQUENCE</scope>
    <source>
        <strain evidence="3">Okayama</strain>
    </source>
</reference>
<gene>
    <name evidence="2" type="ORF">PHJA_001070000</name>
    <name evidence="3" type="ORF">PHJA_001070100</name>
</gene>
<comment type="caution">
    <text evidence="3">The sequence shown here is derived from an EMBL/GenBank/DDBJ whole genome shotgun (WGS) entry which is preliminary data.</text>
</comment>
<dbReference type="AlphaFoldDB" id="A0A830BYA9"/>
<evidence type="ECO:0000313" key="4">
    <source>
        <dbReference type="Proteomes" id="UP000653305"/>
    </source>
</evidence>
<sequence>MRKWGKWVAEIREPNKALEDLARLLLHRRCGGAGLRHRRVLPPRPERQAQLPGGIRLRRLRRGEGPLGQRHTGDGGGGGVESGRDPDQRRRGSRGQCKTLLV</sequence>
<feature type="region of interest" description="Disordered" evidence="1">
    <location>
        <begin position="36"/>
        <end position="102"/>
    </location>
</feature>
<organism evidence="3 4">
    <name type="scientific">Phtheirospermum japonicum</name>
    <dbReference type="NCBI Taxonomy" id="374723"/>
    <lineage>
        <taxon>Eukaryota</taxon>
        <taxon>Viridiplantae</taxon>
        <taxon>Streptophyta</taxon>
        <taxon>Embryophyta</taxon>
        <taxon>Tracheophyta</taxon>
        <taxon>Spermatophyta</taxon>
        <taxon>Magnoliopsida</taxon>
        <taxon>eudicotyledons</taxon>
        <taxon>Gunneridae</taxon>
        <taxon>Pentapetalae</taxon>
        <taxon>asterids</taxon>
        <taxon>lamiids</taxon>
        <taxon>Lamiales</taxon>
        <taxon>Orobanchaceae</taxon>
        <taxon>Orobanchaceae incertae sedis</taxon>
        <taxon>Phtheirospermum</taxon>
    </lineage>
</organism>
<evidence type="ECO:0000313" key="3">
    <source>
        <dbReference type="EMBL" id="GFP89264.1"/>
    </source>
</evidence>
<dbReference type="EMBL" id="BMAC01000185">
    <property type="protein sequence ID" value="GFP89264.1"/>
    <property type="molecule type" value="Genomic_DNA"/>
</dbReference>
<dbReference type="EMBL" id="BMAC01000185">
    <property type="protein sequence ID" value="GFP89263.1"/>
    <property type="molecule type" value="Genomic_DNA"/>
</dbReference>